<accession>A0ABW0R9H4</accession>
<dbReference type="Proteomes" id="UP001596108">
    <property type="component" value="Unassembled WGS sequence"/>
</dbReference>
<dbReference type="Pfam" id="PF06949">
    <property type="entry name" value="DUF1292"/>
    <property type="match status" value="1"/>
</dbReference>
<dbReference type="EMBL" id="JBHSNC010000057">
    <property type="protein sequence ID" value="MFC5531999.1"/>
    <property type="molecule type" value="Genomic_DNA"/>
</dbReference>
<name>A0ABW0R9H4_9BACL</name>
<dbReference type="RefSeq" id="WP_378113969.1">
    <property type="nucleotide sequence ID" value="NZ_JBHSNC010000057.1"/>
</dbReference>
<protein>
    <submittedName>
        <fullName evidence="1">DUF1292 domain-containing protein</fullName>
    </submittedName>
</protein>
<gene>
    <name evidence="1" type="ORF">ACFPQ4_21495</name>
</gene>
<comment type="caution">
    <text evidence="1">The sequence shown here is derived from an EMBL/GenBank/DDBJ whole genome shotgun (WGS) entry which is preliminary data.</text>
</comment>
<proteinExistence type="predicted"/>
<organism evidence="1 2">
    <name type="scientific">Cohnella yongneupensis</name>
    <dbReference type="NCBI Taxonomy" id="425006"/>
    <lineage>
        <taxon>Bacteria</taxon>
        <taxon>Bacillati</taxon>
        <taxon>Bacillota</taxon>
        <taxon>Bacilli</taxon>
        <taxon>Bacillales</taxon>
        <taxon>Paenibacillaceae</taxon>
        <taxon>Cohnella</taxon>
    </lineage>
</organism>
<dbReference type="InterPro" id="IPR009711">
    <property type="entry name" value="UPF0473"/>
</dbReference>
<sequence>MIESGALKRQFGDSIELNGESEVYAILAELSLNGSSYAILQSEAMQGEDAIEVFRIVADAEGILQLETVEDDDEWEAVSEAYDDAQFGSDDQP</sequence>
<keyword evidence="2" id="KW-1185">Reference proteome</keyword>
<evidence type="ECO:0000313" key="1">
    <source>
        <dbReference type="EMBL" id="MFC5531999.1"/>
    </source>
</evidence>
<evidence type="ECO:0000313" key="2">
    <source>
        <dbReference type="Proteomes" id="UP001596108"/>
    </source>
</evidence>
<reference evidence="2" key="1">
    <citation type="journal article" date="2019" name="Int. J. Syst. Evol. Microbiol.">
        <title>The Global Catalogue of Microorganisms (GCM) 10K type strain sequencing project: providing services to taxonomists for standard genome sequencing and annotation.</title>
        <authorList>
            <consortium name="The Broad Institute Genomics Platform"/>
            <consortium name="The Broad Institute Genome Sequencing Center for Infectious Disease"/>
            <person name="Wu L."/>
            <person name="Ma J."/>
        </authorList>
    </citation>
    <scope>NUCLEOTIDE SEQUENCE [LARGE SCALE GENOMIC DNA]</scope>
    <source>
        <strain evidence="2">CGMCC 1.18578</strain>
    </source>
</reference>